<sequence>MKGNSTQTITRSNANSSSSLTQPIFDNSSDGILTSIRRGNIKHIEHAIAHREHIPDHYFNIHVAAECGELSILDLMIRKIPCKDINAVNGEYGRNAEDEALNRGLSNIAELIARFEKNLVSLV</sequence>
<evidence type="ECO:0000313" key="2">
    <source>
        <dbReference type="EMBL" id="EFC39084.1"/>
    </source>
</evidence>
<protein>
    <submittedName>
        <fullName evidence="2">Predicted protein</fullName>
    </submittedName>
</protein>
<feature type="region of interest" description="Disordered" evidence="1">
    <location>
        <begin position="1"/>
        <end position="28"/>
    </location>
</feature>
<dbReference type="RefSeq" id="XP_002671828.1">
    <property type="nucleotide sequence ID" value="XM_002671782.1"/>
</dbReference>
<dbReference type="KEGG" id="ngr:NAEGRDRAFT_73110"/>
<dbReference type="GeneID" id="8858432"/>
<dbReference type="SUPFAM" id="SSF140860">
    <property type="entry name" value="Pseudo ankyrin repeat-like"/>
    <property type="match status" value="1"/>
</dbReference>
<accession>D2VVR0</accession>
<evidence type="ECO:0000256" key="1">
    <source>
        <dbReference type="SAM" id="MobiDB-lite"/>
    </source>
</evidence>
<keyword evidence="3" id="KW-1185">Reference proteome</keyword>
<dbReference type="InParanoid" id="D2VVR0"/>
<organism evidence="3">
    <name type="scientific">Naegleria gruberi</name>
    <name type="common">Amoeba</name>
    <dbReference type="NCBI Taxonomy" id="5762"/>
    <lineage>
        <taxon>Eukaryota</taxon>
        <taxon>Discoba</taxon>
        <taxon>Heterolobosea</taxon>
        <taxon>Tetramitia</taxon>
        <taxon>Eutetramitia</taxon>
        <taxon>Vahlkampfiidae</taxon>
        <taxon>Naegleria</taxon>
    </lineage>
</organism>
<dbReference type="EMBL" id="GG738902">
    <property type="protein sequence ID" value="EFC39084.1"/>
    <property type="molecule type" value="Genomic_DNA"/>
</dbReference>
<dbReference type="AlphaFoldDB" id="D2VVR0"/>
<proteinExistence type="predicted"/>
<name>D2VVR0_NAEGR</name>
<gene>
    <name evidence="2" type="ORF">NAEGRDRAFT_73110</name>
</gene>
<reference evidence="2 3" key="1">
    <citation type="journal article" date="2010" name="Cell">
        <title>The genome of Naegleria gruberi illuminates early eukaryotic versatility.</title>
        <authorList>
            <person name="Fritz-Laylin L.K."/>
            <person name="Prochnik S.E."/>
            <person name="Ginger M.L."/>
            <person name="Dacks J.B."/>
            <person name="Carpenter M.L."/>
            <person name="Field M.C."/>
            <person name="Kuo A."/>
            <person name="Paredez A."/>
            <person name="Chapman J."/>
            <person name="Pham J."/>
            <person name="Shu S."/>
            <person name="Neupane R."/>
            <person name="Cipriano M."/>
            <person name="Mancuso J."/>
            <person name="Tu H."/>
            <person name="Salamov A."/>
            <person name="Lindquist E."/>
            <person name="Shapiro H."/>
            <person name="Lucas S."/>
            <person name="Grigoriev I.V."/>
            <person name="Cande W.Z."/>
            <person name="Fulton C."/>
            <person name="Rokhsar D.S."/>
            <person name="Dawson S.C."/>
        </authorList>
    </citation>
    <scope>NUCLEOTIDE SEQUENCE [LARGE SCALE GENOMIC DNA]</scope>
    <source>
        <strain evidence="2 3">NEG-M</strain>
    </source>
</reference>
<dbReference type="VEuPathDB" id="AmoebaDB:NAEGRDRAFT_73110"/>
<dbReference type="Proteomes" id="UP000006671">
    <property type="component" value="Unassembled WGS sequence"/>
</dbReference>
<evidence type="ECO:0000313" key="3">
    <source>
        <dbReference type="Proteomes" id="UP000006671"/>
    </source>
</evidence>